<dbReference type="RefSeq" id="WP_141703244.1">
    <property type="nucleotide sequence ID" value="NZ_MCGH01000003.1"/>
</dbReference>
<dbReference type="AlphaFoldDB" id="A0A1E3A4H2"/>
<gene>
    <name evidence="1" type="ORF">BEI61_04436</name>
</gene>
<dbReference type="PROSITE" id="PS51257">
    <property type="entry name" value="PROKAR_LIPOPROTEIN"/>
    <property type="match status" value="1"/>
</dbReference>
<comment type="caution">
    <text evidence="1">The sequence shown here is derived from an EMBL/GenBank/DDBJ whole genome shotgun (WGS) entry which is preliminary data.</text>
</comment>
<protein>
    <recommendedName>
        <fullName evidence="3">Lipoprotein</fullName>
    </recommendedName>
</protein>
<evidence type="ECO:0000313" key="2">
    <source>
        <dbReference type="Proteomes" id="UP000094067"/>
    </source>
</evidence>
<sequence>MKRLKEMNCKNMYCLIVIICLTFILGGCHKNGQENYLIKIVVINQTDYTFKSIDLTYLDKDGKNQVLVSDSVPCKESATFELECNGTFTFTIGGTVENKELKEYTTTLTKTSELWLDIVENETLEIQLSDEEH</sequence>
<accession>A0A1E3A4H2</accession>
<name>A0A1E3A4H2_9FIRM</name>
<dbReference type="EMBL" id="MCGH01000003">
    <property type="protein sequence ID" value="ODM03638.1"/>
    <property type="molecule type" value="Genomic_DNA"/>
</dbReference>
<dbReference type="Proteomes" id="UP000094067">
    <property type="component" value="Unassembled WGS sequence"/>
</dbReference>
<evidence type="ECO:0008006" key="3">
    <source>
        <dbReference type="Google" id="ProtNLM"/>
    </source>
</evidence>
<reference evidence="1 2" key="1">
    <citation type="submission" date="2016-07" db="EMBL/GenBank/DDBJ databases">
        <title>Characterization of isolates of Eisenbergiella tayi derived from blood cultures, using whole genome sequencing.</title>
        <authorList>
            <person name="Burdz T."/>
            <person name="Wiebe D."/>
            <person name="Huynh C."/>
            <person name="Bernard K."/>
        </authorList>
    </citation>
    <scope>NUCLEOTIDE SEQUENCE [LARGE SCALE GENOMIC DNA]</scope>
    <source>
        <strain evidence="1 2">NML 110608</strain>
    </source>
</reference>
<organism evidence="1 2">
    <name type="scientific">Eisenbergiella tayi</name>
    <dbReference type="NCBI Taxonomy" id="1432052"/>
    <lineage>
        <taxon>Bacteria</taxon>
        <taxon>Bacillati</taxon>
        <taxon>Bacillota</taxon>
        <taxon>Clostridia</taxon>
        <taxon>Lachnospirales</taxon>
        <taxon>Lachnospiraceae</taxon>
        <taxon>Eisenbergiella</taxon>
    </lineage>
</organism>
<proteinExistence type="predicted"/>
<evidence type="ECO:0000313" key="1">
    <source>
        <dbReference type="EMBL" id="ODM03638.1"/>
    </source>
</evidence>